<protein>
    <submittedName>
        <fullName evidence="3">Cupin domain-containing protein</fullName>
    </submittedName>
</protein>
<dbReference type="CDD" id="cd02227">
    <property type="entry name" value="cupin_TM1112-like"/>
    <property type="match status" value="1"/>
</dbReference>
<dbReference type="InterPro" id="IPR011051">
    <property type="entry name" value="RmlC_Cupin_sf"/>
</dbReference>
<dbReference type="EMBL" id="DYXC01000154">
    <property type="protein sequence ID" value="HJF15780.1"/>
    <property type="molecule type" value="Genomic_DNA"/>
</dbReference>
<organism evidence="3 4">
    <name type="scientific">Enteractinococcus helveticum</name>
    <dbReference type="NCBI Taxonomy" id="1837282"/>
    <lineage>
        <taxon>Bacteria</taxon>
        <taxon>Bacillati</taxon>
        <taxon>Actinomycetota</taxon>
        <taxon>Actinomycetes</taxon>
        <taxon>Micrococcales</taxon>
        <taxon>Micrococcaceae</taxon>
    </lineage>
</organism>
<feature type="region of interest" description="Disordered" evidence="1">
    <location>
        <begin position="19"/>
        <end position="39"/>
    </location>
</feature>
<dbReference type="PANTHER" id="PTHR40943">
    <property type="entry name" value="CYTOPLASMIC PROTEIN-RELATED"/>
    <property type="match status" value="1"/>
</dbReference>
<comment type="caution">
    <text evidence="3">The sequence shown here is derived from an EMBL/GenBank/DDBJ whole genome shotgun (WGS) entry which is preliminary data.</text>
</comment>
<dbReference type="PANTHER" id="PTHR40943:SF1">
    <property type="entry name" value="CYTOPLASMIC PROTEIN"/>
    <property type="match status" value="1"/>
</dbReference>
<sequence length="122" mass="12928">MNSSSTVTTAMTKISGASIASQLTPAGQRAGADSGDPQHRTFVADHQAQGNIGFWECQPGGWPVIDRDDTEVAYILSGTGTITDDATGTTYDIGMGDLVILPVGWSGRWDISETVTKVYVIY</sequence>
<name>A0A921FPC1_9MICC</name>
<dbReference type="InterPro" id="IPR008579">
    <property type="entry name" value="UGlyAH_Cupin_dom"/>
</dbReference>
<feature type="domain" description="(S)-ureidoglycine aminohydrolase cupin" evidence="2">
    <location>
        <begin position="50"/>
        <end position="119"/>
    </location>
</feature>
<dbReference type="RefSeq" id="WP_303908523.1">
    <property type="nucleotide sequence ID" value="NZ_DYXC01000154.1"/>
</dbReference>
<proteinExistence type="predicted"/>
<evidence type="ECO:0000256" key="1">
    <source>
        <dbReference type="SAM" id="MobiDB-lite"/>
    </source>
</evidence>
<evidence type="ECO:0000313" key="4">
    <source>
        <dbReference type="Proteomes" id="UP000703315"/>
    </source>
</evidence>
<dbReference type="InterPro" id="IPR014710">
    <property type="entry name" value="RmlC-like_jellyroll"/>
</dbReference>
<accession>A0A921FPC1</accession>
<dbReference type="Proteomes" id="UP000703315">
    <property type="component" value="Unassembled WGS sequence"/>
</dbReference>
<dbReference type="Gene3D" id="2.60.120.10">
    <property type="entry name" value="Jelly Rolls"/>
    <property type="match status" value="1"/>
</dbReference>
<dbReference type="SUPFAM" id="SSF51182">
    <property type="entry name" value="RmlC-like cupins"/>
    <property type="match status" value="1"/>
</dbReference>
<evidence type="ECO:0000313" key="3">
    <source>
        <dbReference type="EMBL" id="HJF15780.1"/>
    </source>
</evidence>
<dbReference type="Pfam" id="PF05899">
    <property type="entry name" value="Cupin_3"/>
    <property type="match status" value="1"/>
</dbReference>
<reference evidence="3" key="1">
    <citation type="journal article" date="2021" name="PeerJ">
        <title>Extensive microbial diversity within the chicken gut microbiome revealed by metagenomics and culture.</title>
        <authorList>
            <person name="Gilroy R."/>
            <person name="Ravi A."/>
            <person name="Getino M."/>
            <person name="Pursley I."/>
            <person name="Horton D.L."/>
            <person name="Alikhan N.F."/>
            <person name="Baker D."/>
            <person name="Gharbi K."/>
            <person name="Hall N."/>
            <person name="Watson M."/>
            <person name="Adriaenssens E.M."/>
            <person name="Foster-Nyarko E."/>
            <person name="Jarju S."/>
            <person name="Secka A."/>
            <person name="Antonio M."/>
            <person name="Oren A."/>
            <person name="Chaudhuri R.R."/>
            <person name="La Ragione R."/>
            <person name="Hildebrand F."/>
            <person name="Pallen M.J."/>
        </authorList>
    </citation>
    <scope>NUCLEOTIDE SEQUENCE</scope>
    <source>
        <strain evidence="3">ChiHjej13B12-14962</strain>
    </source>
</reference>
<evidence type="ECO:0000259" key="2">
    <source>
        <dbReference type="Pfam" id="PF05899"/>
    </source>
</evidence>
<reference evidence="3" key="2">
    <citation type="submission" date="2021-09" db="EMBL/GenBank/DDBJ databases">
        <authorList>
            <person name="Gilroy R."/>
        </authorList>
    </citation>
    <scope>NUCLEOTIDE SEQUENCE</scope>
    <source>
        <strain evidence="3">ChiHjej13B12-14962</strain>
    </source>
</reference>
<gene>
    <name evidence="3" type="ORF">K8V32_13480</name>
</gene>
<dbReference type="AlphaFoldDB" id="A0A921FPC1"/>